<evidence type="ECO:0000313" key="2">
    <source>
        <dbReference type="Proteomes" id="UP000485058"/>
    </source>
</evidence>
<evidence type="ECO:0000313" key="1">
    <source>
        <dbReference type="EMBL" id="GFH24683.1"/>
    </source>
</evidence>
<organism evidence="1 2">
    <name type="scientific">Haematococcus lacustris</name>
    <name type="common">Green alga</name>
    <name type="synonym">Haematococcus pluvialis</name>
    <dbReference type="NCBI Taxonomy" id="44745"/>
    <lineage>
        <taxon>Eukaryota</taxon>
        <taxon>Viridiplantae</taxon>
        <taxon>Chlorophyta</taxon>
        <taxon>core chlorophytes</taxon>
        <taxon>Chlorophyceae</taxon>
        <taxon>CS clade</taxon>
        <taxon>Chlamydomonadales</taxon>
        <taxon>Haematococcaceae</taxon>
        <taxon>Haematococcus</taxon>
    </lineage>
</organism>
<sequence>GGRRHLLSEVLPAWHQACRDASSEEGSPGLSFVKDPGAPSPFPAALHPLHQAAVLAQQPGRKAWPTSLLPDETVEQLLQQVEHAQLAALCPEDLEVEALLAGGLEAATGSAPPSCPITLVLGLPGADQ</sequence>
<comment type="caution">
    <text evidence="1">The sequence shown here is derived from an EMBL/GenBank/DDBJ whole genome shotgun (WGS) entry which is preliminary data.</text>
</comment>
<feature type="non-terminal residue" evidence="1">
    <location>
        <position position="1"/>
    </location>
</feature>
<dbReference type="AlphaFoldDB" id="A0A699ZPS1"/>
<keyword evidence="2" id="KW-1185">Reference proteome</keyword>
<dbReference type="Proteomes" id="UP000485058">
    <property type="component" value="Unassembled WGS sequence"/>
</dbReference>
<gene>
    <name evidence="1" type="ORF">HaLaN_22526</name>
</gene>
<dbReference type="EMBL" id="BLLF01002604">
    <property type="protein sequence ID" value="GFH24683.1"/>
    <property type="molecule type" value="Genomic_DNA"/>
</dbReference>
<accession>A0A699ZPS1</accession>
<proteinExistence type="predicted"/>
<name>A0A699ZPS1_HAELA</name>
<reference evidence="1 2" key="1">
    <citation type="submission" date="2020-02" db="EMBL/GenBank/DDBJ databases">
        <title>Draft genome sequence of Haematococcus lacustris strain NIES-144.</title>
        <authorList>
            <person name="Morimoto D."/>
            <person name="Nakagawa S."/>
            <person name="Yoshida T."/>
            <person name="Sawayama S."/>
        </authorList>
    </citation>
    <scope>NUCLEOTIDE SEQUENCE [LARGE SCALE GENOMIC DNA]</scope>
    <source>
        <strain evidence="1 2">NIES-144</strain>
    </source>
</reference>
<feature type="non-terminal residue" evidence="1">
    <location>
        <position position="128"/>
    </location>
</feature>
<protein>
    <submittedName>
        <fullName evidence="1">Uncharacterized protein</fullName>
    </submittedName>
</protein>